<evidence type="ECO:0000313" key="2">
    <source>
        <dbReference type="EMBL" id="MBO8449332.1"/>
    </source>
</evidence>
<gene>
    <name evidence="2" type="ORF">IAC29_08685</name>
</gene>
<organism evidence="2 3">
    <name type="scientific">Candidatus Cryptobacteroides merdigallinarum</name>
    <dbReference type="NCBI Taxonomy" id="2840770"/>
    <lineage>
        <taxon>Bacteria</taxon>
        <taxon>Pseudomonadati</taxon>
        <taxon>Bacteroidota</taxon>
        <taxon>Bacteroidia</taxon>
        <taxon>Bacteroidales</taxon>
        <taxon>Candidatus Cryptobacteroides</taxon>
    </lineage>
</organism>
<dbReference type="Proteomes" id="UP000810252">
    <property type="component" value="Unassembled WGS sequence"/>
</dbReference>
<reference evidence="2" key="2">
    <citation type="journal article" date="2021" name="PeerJ">
        <title>Extensive microbial diversity within the chicken gut microbiome revealed by metagenomics and culture.</title>
        <authorList>
            <person name="Gilroy R."/>
            <person name="Ravi A."/>
            <person name="Getino M."/>
            <person name="Pursley I."/>
            <person name="Horton D.L."/>
            <person name="Alikhan N.F."/>
            <person name="Baker D."/>
            <person name="Gharbi K."/>
            <person name="Hall N."/>
            <person name="Watson M."/>
            <person name="Adriaenssens E.M."/>
            <person name="Foster-Nyarko E."/>
            <person name="Jarju S."/>
            <person name="Secka A."/>
            <person name="Antonio M."/>
            <person name="Oren A."/>
            <person name="Chaudhuri R.R."/>
            <person name="La Ragione R."/>
            <person name="Hildebrand F."/>
            <person name="Pallen M.J."/>
        </authorList>
    </citation>
    <scope>NUCLEOTIDE SEQUENCE</scope>
    <source>
        <strain evidence="2">20514</strain>
    </source>
</reference>
<evidence type="ECO:0000256" key="1">
    <source>
        <dbReference type="SAM" id="SignalP"/>
    </source>
</evidence>
<keyword evidence="1" id="KW-0732">Signal</keyword>
<evidence type="ECO:0008006" key="4">
    <source>
        <dbReference type="Google" id="ProtNLM"/>
    </source>
</evidence>
<feature type="chain" id="PRO_5038985618" description="Fibronectin type-III domain-containing protein" evidence="1">
    <location>
        <begin position="25"/>
        <end position="602"/>
    </location>
</feature>
<reference evidence="2" key="1">
    <citation type="submission" date="2020-10" db="EMBL/GenBank/DDBJ databases">
        <authorList>
            <person name="Gilroy R."/>
        </authorList>
    </citation>
    <scope>NUCLEOTIDE SEQUENCE</scope>
    <source>
        <strain evidence="2">20514</strain>
    </source>
</reference>
<dbReference type="EMBL" id="JADIMQ010000120">
    <property type="protein sequence ID" value="MBO8449332.1"/>
    <property type="molecule type" value="Genomic_DNA"/>
</dbReference>
<accession>A0A9D9ELI9</accession>
<feature type="signal peptide" evidence="1">
    <location>
        <begin position="1"/>
        <end position="24"/>
    </location>
</feature>
<protein>
    <recommendedName>
        <fullName evidence="4">Fibronectin type-III domain-containing protein</fullName>
    </recommendedName>
</protein>
<proteinExistence type="predicted"/>
<sequence>MMNNSLWKKAVLAALSVPALLVSCTGNDPDDTVQGAPAVSIEEVSVDSDAITFTLTASDADEVVYMVRSTGGTLTVEDLLADGESLLYLEPITRRYTQLSPGRSYTVYAVALRNGEHGEMASLEMTTRELPPLEYDEELTARAARLTWWGPSGTSGVDEFTLSLSDATDGIDPDGSFTHAPGSVNARIVLWTATADPQSPGLTDGVYLYNATSVPARETIDGGASAVILYDATGEQSTMSSFLAENSFVEVRTDGDNYEISASIVFGSATDDPQVYKLDWYGTIETVTGDSDESVVLDRDVTGKQFVDASAIYQGQAGGYDLVRLEFTDIEDAFNSSTIPDLTFLSLDVYTTVADDRIQGTAFNVAPGAGQDVVRQGSFDGTAQSLARSYIVLTGSDGVISDADGIKSGTMTKTVSQDGTETWAFDFVTTHDHRVTGTYEGTVQVLGYEQTFQSNLTGDYEFDWGSTPYYAYANNGGDDAGTGNTKWQLVLWLESGDGTMDCFYADLYSEGTAAEALPAGTYTAATSVGAAWTFTPGTYEGYGSYTYWYRTAADGYTEQLWAPFVGGTIEVSVGADGDYDFKFDLLDDAENKVTGSWSGPLE</sequence>
<name>A0A9D9ELI9_9BACT</name>
<comment type="caution">
    <text evidence="2">The sequence shown here is derived from an EMBL/GenBank/DDBJ whole genome shotgun (WGS) entry which is preliminary data.</text>
</comment>
<evidence type="ECO:0000313" key="3">
    <source>
        <dbReference type="Proteomes" id="UP000810252"/>
    </source>
</evidence>
<dbReference type="AlphaFoldDB" id="A0A9D9ELI9"/>